<accession>A0A2H0UJH8</accession>
<evidence type="ECO:0000313" key="1">
    <source>
        <dbReference type="EMBL" id="PIR86540.1"/>
    </source>
</evidence>
<sequence>MKFGNDLCHDFGVACDIEIVADKSYPVKFIAVGEKERSEFHWDTVRLAANPSEILSRSERKSKLVLIYFTGCNRKLRKEMTIIFGTLLNPRATREAR</sequence>
<dbReference type="EMBL" id="PFBF01000004">
    <property type="protein sequence ID" value="PIR86540.1"/>
    <property type="molecule type" value="Genomic_DNA"/>
</dbReference>
<protein>
    <submittedName>
        <fullName evidence="1">Uncharacterized protein</fullName>
    </submittedName>
</protein>
<name>A0A2H0UJH8_9BACT</name>
<dbReference type="AlphaFoldDB" id="A0A2H0UJH8"/>
<reference evidence="2" key="1">
    <citation type="submission" date="2017-09" db="EMBL/GenBank/DDBJ databases">
        <title>Depth-based differentiation of microbial function through sediment-hosted aquifers and enrichment of novel symbionts in the deep terrestrial subsurface.</title>
        <authorList>
            <person name="Probst A.J."/>
            <person name="Ladd B."/>
            <person name="Jarett J.K."/>
            <person name="Geller-Mcgrath D.E."/>
            <person name="Sieber C.M.K."/>
            <person name="Emerson J.B."/>
            <person name="Anantharaman K."/>
            <person name="Thomas B.C."/>
            <person name="Malmstrom R."/>
            <person name="Stieglmeier M."/>
            <person name="Klingl A."/>
            <person name="Woyke T."/>
            <person name="Ryan C.M."/>
            <person name="Banfield J.F."/>
        </authorList>
    </citation>
    <scope>NUCLEOTIDE SEQUENCE [LARGE SCALE GENOMIC DNA]</scope>
</reference>
<proteinExistence type="predicted"/>
<gene>
    <name evidence="1" type="ORF">COU13_00205</name>
</gene>
<dbReference type="Proteomes" id="UP000230706">
    <property type="component" value="Unassembled WGS sequence"/>
</dbReference>
<organism evidence="1 2">
    <name type="scientific">Candidatus Kaiserbacteria bacterium CG10_big_fil_rev_8_21_14_0_10_43_70</name>
    <dbReference type="NCBI Taxonomy" id="1974605"/>
    <lineage>
        <taxon>Bacteria</taxon>
        <taxon>Candidatus Kaiseribacteriota</taxon>
    </lineage>
</organism>
<evidence type="ECO:0000313" key="2">
    <source>
        <dbReference type="Proteomes" id="UP000230706"/>
    </source>
</evidence>
<comment type="caution">
    <text evidence="1">The sequence shown here is derived from an EMBL/GenBank/DDBJ whole genome shotgun (WGS) entry which is preliminary data.</text>
</comment>